<dbReference type="RefSeq" id="WP_131583640.1">
    <property type="nucleotide sequence ID" value="NZ_SJZJ01000015.1"/>
</dbReference>
<dbReference type="InterPro" id="IPR019587">
    <property type="entry name" value="Polyketide_cyclase/dehydratase"/>
</dbReference>
<evidence type="ECO:0000313" key="1">
    <source>
        <dbReference type="EMBL" id="TCJ23919.1"/>
    </source>
</evidence>
<sequence length="154" mass="16189">MATTPVTVTARRQLTATPAALFATLVDPVRMAAVKGITKVTVLKEGTDGPQSVGTQRRVGLPGGAYLVEEFADLDAPTRFDYKLLAASTPLDHRFGRIEFVRRGAVTEATWTSTYVVPVPLVGAALTQASRPLIKAAFHTALGAIDAAALKATA</sequence>
<dbReference type="InterPro" id="IPR023393">
    <property type="entry name" value="START-like_dom_sf"/>
</dbReference>
<proteinExistence type="predicted"/>
<dbReference type="CDD" id="cd07821">
    <property type="entry name" value="PYR_PYL_RCAR_like"/>
    <property type="match status" value="1"/>
</dbReference>
<keyword evidence="2" id="KW-1185">Reference proteome</keyword>
<evidence type="ECO:0000313" key="2">
    <source>
        <dbReference type="Proteomes" id="UP000295453"/>
    </source>
</evidence>
<gene>
    <name evidence="1" type="ORF">EPD65_09890</name>
</gene>
<dbReference type="SUPFAM" id="SSF55961">
    <property type="entry name" value="Bet v1-like"/>
    <property type="match status" value="1"/>
</dbReference>
<reference evidence="1 2" key="1">
    <citation type="submission" date="2019-03" db="EMBL/GenBank/DDBJ databases">
        <authorList>
            <person name="Kim M.K.M."/>
        </authorList>
    </citation>
    <scope>NUCLEOTIDE SEQUENCE [LARGE SCALE GENOMIC DNA]</scope>
    <source>
        <strain evidence="1 2">18JY15-6</strain>
    </source>
</reference>
<dbReference type="Pfam" id="PF10604">
    <property type="entry name" value="Polyketide_cyc2"/>
    <property type="match status" value="1"/>
</dbReference>
<dbReference type="AlphaFoldDB" id="A0A4R1C0F5"/>
<dbReference type="Proteomes" id="UP000295453">
    <property type="component" value="Unassembled WGS sequence"/>
</dbReference>
<protein>
    <submittedName>
        <fullName evidence="1">SRPBCC family protein</fullName>
    </submittedName>
</protein>
<name>A0A4R1C0F5_9ACTN</name>
<accession>A0A4R1C0F5</accession>
<dbReference type="EMBL" id="SJZJ01000015">
    <property type="protein sequence ID" value="TCJ23919.1"/>
    <property type="molecule type" value="Genomic_DNA"/>
</dbReference>
<dbReference type="Gene3D" id="3.30.530.20">
    <property type="match status" value="1"/>
</dbReference>
<comment type="caution">
    <text evidence="1">The sequence shown here is derived from an EMBL/GenBank/DDBJ whole genome shotgun (WGS) entry which is preliminary data.</text>
</comment>
<organism evidence="1 2">
    <name type="scientific">Nocardioides jejuensis</name>
    <dbReference type="NCBI Taxonomy" id="2502782"/>
    <lineage>
        <taxon>Bacteria</taxon>
        <taxon>Bacillati</taxon>
        <taxon>Actinomycetota</taxon>
        <taxon>Actinomycetes</taxon>
        <taxon>Propionibacteriales</taxon>
        <taxon>Nocardioidaceae</taxon>
        <taxon>Nocardioides</taxon>
    </lineage>
</organism>
<dbReference type="OrthoDB" id="5185789at2"/>